<dbReference type="RefSeq" id="XP_009014334.1">
    <property type="nucleotide sequence ID" value="XM_009016086.1"/>
</dbReference>
<dbReference type="InParanoid" id="T1F2U9"/>
<organism evidence="12 13">
    <name type="scientific">Helobdella robusta</name>
    <name type="common">Californian leech</name>
    <dbReference type="NCBI Taxonomy" id="6412"/>
    <lineage>
        <taxon>Eukaryota</taxon>
        <taxon>Metazoa</taxon>
        <taxon>Spiralia</taxon>
        <taxon>Lophotrochozoa</taxon>
        <taxon>Annelida</taxon>
        <taxon>Clitellata</taxon>
        <taxon>Hirudinea</taxon>
        <taxon>Rhynchobdellida</taxon>
        <taxon>Glossiphoniidae</taxon>
        <taxon>Helobdella</taxon>
    </lineage>
</organism>
<feature type="transmembrane region" description="Helical" evidence="7">
    <location>
        <begin position="190"/>
        <end position="210"/>
    </location>
</feature>
<reference evidence="13" key="1">
    <citation type="submission" date="2012-12" db="EMBL/GenBank/DDBJ databases">
        <authorList>
            <person name="Hellsten U."/>
            <person name="Grimwood J."/>
            <person name="Chapman J.A."/>
            <person name="Shapiro H."/>
            <person name="Aerts A."/>
            <person name="Otillar R.P."/>
            <person name="Terry A.Y."/>
            <person name="Boore J.L."/>
            <person name="Simakov O."/>
            <person name="Marletaz F."/>
            <person name="Cho S.-J."/>
            <person name="Edsinger-Gonzales E."/>
            <person name="Havlak P."/>
            <person name="Kuo D.-H."/>
            <person name="Larsson T."/>
            <person name="Lv J."/>
            <person name="Arendt D."/>
            <person name="Savage R."/>
            <person name="Osoegawa K."/>
            <person name="de Jong P."/>
            <person name="Lindberg D.R."/>
            <person name="Seaver E.C."/>
            <person name="Weisblat D.A."/>
            <person name="Putnam N.H."/>
            <person name="Grigoriev I.V."/>
            <person name="Rokhsar D.S."/>
        </authorList>
    </citation>
    <scope>NUCLEOTIDE SEQUENCE</scope>
</reference>
<dbReference type="STRING" id="6412.T1F2U9"/>
<dbReference type="AlphaFoldDB" id="T1F2U9"/>
<dbReference type="EMBL" id="KB096183">
    <property type="protein sequence ID" value="ESO07723.1"/>
    <property type="molecule type" value="Genomic_DNA"/>
</dbReference>
<sequence>MAIVVTMLSLILEQLHFLFYLFITEKVKWRPVIWGLGLQLTLAVLILRWTPGFNFFKYLGDQVRAFLEFADFGSKFVFGEKGIEDHPMAFQVFPIVIYFSAVINIFYYWGVMQFVVCKIAWLMQFTMGTTAIESLNAACNIFIGMAESCVIMRPFLYKLTRSELHAVMTGGFATVAGSYIALLVQAPPEHLVSAAIMSAPAALAMAKLSYPEVEVSRTKTEGDVQMEKATERNIIQAASNGAISAIKVVASVATNLIAIIGLIEFLNTVLKYLGSLVGVEGFSFEAICAVIFWPLAVIMGVEIEDAGKVGSLLGTKVFVDEYISFNALVKMTKNNEIKDRSKVLATYACCGFGSVAAMGMYIGALTTVAPKRKDDISEVAFRAMLNGNIAGFLTACIAGILYDTNSFKSFMINPPGSNVNETIFNLTALSS</sequence>
<dbReference type="Pfam" id="PF01773">
    <property type="entry name" value="Nucleos_tra2_N"/>
    <property type="match status" value="1"/>
</dbReference>
<dbReference type="HOGENOM" id="CLU_016813_4_1_1"/>
<protein>
    <recommendedName>
        <fullName evidence="14">Sodium/nucleoside cotransporter</fullName>
    </recommendedName>
</protein>
<gene>
    <name evidence="12" type="primary">20203148</name>
    <name evidence="11" type="ORF">HELRODRAFT_170266</name>
</gene>
<evidence type="ECO:0000313" key="13">
    <source>
        <dbReference type="Proteomes" id="UP000015101"/>
    </source>
</evidence>
<dbReference type="GO" id="GO:0005886">
    <property type="term" value="C:plasma membrane"/>
    <property type="evidence" value="ECO:0000318"/>
    <property type="project" value="GO_Central"/>
</dbReference>
<dbReference type="KEGG" id="hro:HELRODRAFT_170266"/>
<feature type="transmembrane region" description="Helical" evidence="7">
    <location>
        <begin position="121"/>
        <end position="143"/>
    </location>
</feature>
<dbReference type="Pfam" id="PF07662">
    <property type="entry name" value="Nucleos_tra2_C"/>
    <property type="match status" value="1"/>
</dbReference>
<dbReference type="InterPro" id="IPR008276">
    <property type="entry name" value="C_nuclsd_transpt"/>
</dbReference>
<dbReference type="InterPro" id="IPR002668">
    <property type="entry name" value="CNT_N_dom"/>
</dbReference>
<feature type="transmembrane region" description="Helical" evidence="7">
    <location>
        <begin position="282"/>
        <end position="301"/>
    </location>
</feature>
<name>T1F2U9_HELRO</name>
<keyword evidence="3" id="KW-1003">Cell membrane</keyword>
<evidence type="ECO:0000259" key="9">
    <source>
        <dbReference type="Pfam" id="PF07662"/>
    </source>
</evidence>
<dbReference type="PANTHER" id="PTHR10590:SF4">
    <property type="entry name" value="SOLUTE CARRIER FAMILY 28 MEMBER 3"/>
    <property type="match status" value="1"/>
</dbReference>
<feature type="transmembrane region" description="Helical" evidence="7">
    <location>
        <begin position="248"/>
        <end position="270"/>
    </location>
</feature>
<evidence type="ECO:0000313" key="11">
    <source>
        <dbReference type="EMBL" id="ESO07723.1"/>
    </source>
</evidence>
<feature type="transmembrane region" description="Helical" evidence="7">
    <location>
        <begin position="383"/>
        <end position="402"/>
    </location>
</feature>
<evidence type="ECO:0000256" key="3">
    <source>
        <dbReference type="ARBA" id="ARBA00022475"/>
    </source>
</evidence>
<proteinExistence type="inferred from homology"/>
<feature type="domain" description="Concentrative nucleoside transporter N-terminal" evidence="8">
    <location>
        <begin position="25"/>
        <end position="80"/>
    </location>
</feature>
<evidence type="ECO:0000256" key="7">
    <source>
        <dbReference type="SAM" id="Phobius"/>
    </source>
</evidence>
<evidence type="ECO:0000256" key="2">
    <source>
        <dbReference type="ARBA" id="ARBA00009033"/>
    </source>
</evidence>
<reference evidence="11 13" key="2">
    <citation type="journal article" date="2013" name="Nature">
        <title>Insights into bilaterian evolution from three spiralian genomes.</title>
        <authorList>
            <person name="Simakov O."/>
            <person name="Marletaz F."/>
            <person name="Cho S.J."/>
            <person name="Edsinger-Gonzales E."/>
            <person name="Havlak P."/>
            <person name="Hellsten U."/>
            <person name="Kuo D.H."/>
            <person name="Larsson T."/>
            <person name="Lv J."/>
            <person name="Arendt D."/>
            <person name="Savage R."/>
            <person name="Osoegawa K."/>
            <person name="de Jong P."/>
            <person name="Grimwood J."/>
            <person name="Chapman J.A."/>
            <person name="Shapiro H."/>
            <person name="Aerts A."/>
            <person name="Otillar R.P."/>
            <person name="Terry A.Y."/>
            <person name="Boore J.L."/>
            <person name="Grigoriev I.V."/>
            <person name="Lindberg D.R."/>
            <person name="Seaver E.C."/>
            <person name="Weisblat D.A."/>
            <person name="Putnam N.H."/>
            <person name="Rokhsar D.S."/>
        </authorList>
    </citation>
    <scope>NUCLEOTIDE SEQUENCE</scope>
</reference>
<dbReference type="CTD" id="20203148"/>
<feature type="transmembrane region" description="Helical" evidence="7">
    <location>
        <begin position="29"/>
        <end position="47"/>
    </location>
</feature>
<dbReference type="GeneID" id="20203148"/>
<keyword evidence="4 7" id="KW-0812">Transmembrane</keyword>
<dbReference type="EMBL" id="AMQM01003500">
    <property type="status" value="NOT_ANNOTATED_CDS"/>
    <property type="molecule type" value="Genomic_DNA"/>
</dbReference>
<dbReference type="PANTHER" id="PTHR10590">
    <property type="entry name" value="SODIUM/NUCLEOSIDE COTRANSPORTER"/>
    <property type="match status" value="1"/>
</dbReference>
<evidence type="ECO:0000313" key="12">
    <source>
        <dbReference type="EnsemblMetazoa" id="HelroP170266"/>
    </source>
</evidence>
<dbReference type="InterPro" id="IPR011657">
    <property type="entry name" value="CNT_C_dom"/>
</dbReference>
<keyword evidence="6 7" id="KW-0472">Membrane</keyword>
<comment type="similarity">
    <text evidence="2">Belongs to the concentrative nucleoside transporter (CNT) (TC 2.A.41) family.</text>
</comment>
<evidence type="ECO:0000256" key="1">
    <source>
        <dbReference type="ARBA" id="ARBA00004651"/>
    </source>
</evidence>
<feature type="transmembrane region" description="Helical" evidence="7">
    <location>
        <begin position="88"/>
        <end position="109"/>
    </location>
</feature>
<dbReference type="OMA" id="ICAVIFW"/>
<dbReference type="InterPro" id="IPR011642">
    <property type="entry name" value="Gate_dom"/>
</dbReference>
<feature type="transmembrane region" description="Helical" evidence="7">
    <location>
        <begin position="164"/>
        <end position="184"/>
    </location>
</feature>
<comment type="subcellular location">
    <subcellularLocation>
        <location evidence="1">Cell membrane</location>
        <topology evidence="1">Multi-pass membrane protein</topology>
    </subcellularLocation>
</comment>
<evidence type="ECO:0000256" key="5">
    <source>
        <dbReference type="ARBA" id="ARBA00022989"/>
    </source>
</evidence>
<dbReference type="Pfam" id="PF07670">
    <property type="entry name" value="Gate"/>
    <property type="match status" value="1"/>
</dbReference>
<feature type="transmembrane region" description="Helical" evidence="7">
    <location>
        <begin position="343"/>
        <end position="363"/>
    </location>
</feature>
<evidence type="ECO:0000256" key="6">
    <source>
        <dbReference type="ARBA" id="ARBA00023136"/>
    </source>
</evidence>
<feature type="domain" description="Nucleoside transporter/FeoB GTPase Gate" evidence="10">
    <location>
        <begin position="89"/>
        <end position="184"/>
    </location>
</feature>
<dbReference type="GO" id="GO:1901642">
    <property type="term" value="P:nucleoside transmembrane transport"/>
    <property type="evidence" value="ECO:0000318"/>
    <property type="project" value="GO_Central"/>
</dbReference>
<reference evidence="12" key="3">
    <citation type="submission" date="2015-06" db="UniProtKB">
        <authorList>
            <consortium name="EnsemblMetazoa"/>
        </authorList>
    </citation>
    <scope>IDENTIFICATION</scope>
</reference>
<dbReference type="EnsemblMetazoa" id="HelroT170266">
    <property type="protein sequence ID" value="HelroP170266"/>
    <property type="gene ID" value="HelroG170266"/>
</dbReference>
<dbReference type="OrthoDB" id="6075923at2759"/>
<feature type="transmembrane region" description="Helical" evidence="7">
    <location>
        <begin position="5"/>
        <end position="23"/>
    </location>
</feature>
<dbReference type="eggNOG" id="KOG3747">
    <property type="taxonomic scope" value="Eukaryota"/>
</dbReference>
<dbReference type="GO" id="GO:0005415">
    <property type="term" value="F:nucleoside:sodium symporter activity"/>
    <property type="evidence" value="ECO:0000318"/>
    <property type="project" value="GO_Central"/>
</dbReference>
<keyword evidence="13" id="KW-1185">Reference proteome</keyword>
<feature type="domain" description="Concentrative nucleoside transporter C-terminal" evidence="9">
    <location>
        <begin position="190"/>
        <end position="399"/>
    </location>
</feature>
<evidence type="ECO:0000259" key="8">
    <source>
        <dbReference type="Pfam" id="PF01773"/>
    </source>
</evidence>
<accession>T1F2U9</accession>
<evidence type="ECO:0000259" key="10">
    <source>
        <dbReference type="Pfam" id="PF07670"/>
    </source>
</evidence>
<dbReference type="Proteomes" id="UP000015101">
    <property type="component" value="Unassembled WGS sequence"/>
</dbReference>
<evidence type="ECO:0000256" key="4">
    <source>
        <dbReference type="ARBA" id="ARBA00022692"/>
    </source>
</evidence>
<keyword evidence="5 7" id="KW-1133">Transmembrane helix</keyword>
<evidence type="ECO:0008006" key="14">
    <source>
        <dbReference type="Google" id="ProtNLM"/>
    </source>
</evidence>